<dbReference type="Pfam" id="PF01420">
    <property type="entry name" value="Methylase_S"/>
    <property type="match status" value="1"/>
</dbReference>
<protein>
    <submittedName>
        <fullName evidence="5">Restriction endonuclease subunit S</fullName>
    </submittedName>
</protein>
<gene>
    <name evidence="5" type="ORF">EI220_12415</name>
</gene>
<keyword evidence="5" id="KW-0378">Hydrolase</keyword>
<evidence type="ECO:0000259" key="4">
    <source>
        <dbReference type="Pfam" id="PF01420"/>
    </source>
</evidence>
<dbReference type="InterPro" id="IPR052021">
    <property type="entry name" value="Type-I_RS_S_subunit"/>
</dbReference>
<keyword evidence="5" id="KW-0540">Nuclease</keyword>
<feature type="non-terminal residue" evidence="5">
    <location>
        <position position="149"/>
    </location>
</feature>
<comment type="similarity">
    <text evidence="1">Belongs to the type-I restriction system S methylase family.</text>
</comment>
<dbReference type="EMBL" id="RRZO01000142">
    <property type="protein sequence ID" value="RRN48025.1"/>
    <property type="molecule type" value="Genomic_DNA"/>
</dbReference>
<dbReference type="InterPro" id="IPR044946">
    <property type="entry name" value="Restrct_endonuc_typeI_TRD_sf"/>
</dbReference>
<dbReference type="GO" id="GO:0003677">
    <property type="term" value="F:DNA binding"/>
    <property type="evidence" value="ECO:0007669"/>
    <property type="project" value="UniProtKB-KW"/>
</dbReference>
<dbReference type="RefSeq" id="WP_185731161.1">
    <property type="nucleotide sequence ID" value="NZ_RRZO01000142.1"/>
</dbReference>
<dbReference type="GO" id="GO:0009307">
    <property type="term" value="P:DNA restriction-modification system"/>
    <property type="evidence" value="ECO:0007669"/>
    <property type="project" value="UniProtKB-KW"/>
</dbReference>
<evidence type="ECO:0000313" key="5">
    <source>
        <dbReference type="EMBL" id="RRN48025.1"/>
    </source>
</evidence>
<dbReference type="SUPFAM" id="SSF116734">
    <property type="entry name" value="DNA methylase specificity domain"/>
    <property type="match status" value="2"/>
</dbReference>
<feature type="non-terminal residue" evidence="5">
    <location>
        <position position="1"/>
    </location>
</feature>
<comment type="caution">
    <text evidence="5">The sequence shown here is derived from an EMBL/GenBank/DDBJ whole genome shotgun (WGS) entry which is preliminary data.</text>
</comment>
<keyword evidence="3" id="KW-0238">DNA-binding</keyword>
<accession>A0A426FZ91</accession>
<sequence>PTLPEQEAIGTFFSTLDRQITLHQRKLDTLKEQKKTYLKLLFPAKGQTKPALRFQGFEDDWEEVKLGEVADIKTGSRDVQDAVENGEYPFFIRSEEVLKINTYSYDGEAILIPGEGRLGEIFHYVEGKFDYHQRVYKISDFKYCNALFI</sequence>
<evidence type="ECO:0000256" key="1">
    <source>
        <dbReference type="ARBA" id="ARBA00010923"/>
    </source>
</evidence>
<dbReference type="AlphaFoldDB" id="A0A426FZ91"/>
<proteinExistence type="inferred from homology"/>
<evidence type="ECO:0000313" key="6">
    <source>
        <dbReference type="Proteomes" id="UP000278566"/>
    </source>
</evidence>
<dbReference type="Gene3D" id="1.10.287.1120">
    <property type="entry name" value="Bipartite methylase S protein"/>
    <property type="match status" value="1"/>
</dbReference>
<feature type="domain" description="Type I restriction modification DNA specificity" evidence="4">
    <location>
        <begin position="59"/>
        <end position="140"/>
    </location>
</feature>
<dbReference type="PANTHER" id="PTHR30408:SF12">
    <property type="entry name" value="TYPE I RESTRICTION ENZYME MJAVIII SPECIFICITY SUBUNIT"/>
    <property type="match status" value="1"/>
</dbReference>
<dbReference type="Gene3D" id="3.90.220.20">
    <property type="entry name" value="DNA methylase specificity domains"/>
    <property type="match status" value="1"/>
</dbReference>
<dbReference type="PANTHER" id="PTHR30408">
    <property type="entry name" value="TYPE-1 RESTRICTION ENZYME ECOKI SPECIFICITY PROTEIN"/>
    <property type="match status" value="1"/>
</dbReference>
<keyword evidence="5" id="KW-0255">Endonuclease</keyword>
<evidence type="ECO:0000256" key="2">
    <source>
        <dbReference type="ARBA" id="ARBA00022747"/>
    </source>
</evidence>
<dbReference type="InterPro" id="IPR000055">
    <property type="entry name" value="Restrct_endonuc_typeI_TRD"/>
</dbReference>
<dbReference type="GO" id="GO:0004519">
    <property type="term" value="F:endonuclease activity"/>
    <property type="evidence" value="ECO:0007669"/>
    <property type="project" value="UniProtKB-KW"/>
</dbReference>
<reference evidence="5 6" key="1">
    <citation type="submission" date="2018-11" db="EMBL/GenBank/DDBJ databases">
        <title>Changes in penicillin susceptibility of Streptococcus suis isolates by amino acid alterations in the penicillin-binding protein.</title>
        <authorList>
            <person name="Niemann L."/>
            <person name="Eichhorn I."/>
        </authorList>
    </citation>
    <scope>NUCLEOTIDE SEQUENCE [LARGE SCALE GENOMIC DNA]</scope>
    <source>
        <strain evidence="5 6">IMT40738</strain>
    </source>
</reference>
<evidence type="ECO:0000256" key="3">
    <source>
        <dbReference type="ARBA" id="ARBA00023125"/>
    </source>
</evidence>
<dbReference type="Proteomes" id="UP000278566">
    <property type="component" value="Unassembled WGS sequence"/>
</dbReference>
<keyword evidence="2" id="KW-0680">Restriction system</keyword>
<name>A0A426FZ91_STRSU</name>
<organism evidence="5 6">
    <name type="scientific">Streptococcus suis</name>
    <dbReference type="NCBI Taxonomy" id="1307"/>
    <lineage>
        <taxon>Bacteria</taxon>
        <taxon>Bacillati</taxon>
        <taxon>Bacillota</taxon>
        <taxon>Bacilli</taxon>
        <taxon>Lactobacillales</taxon>
        <taxon>Streptococcaceae</taxon>
        <taxon>Streptococcus</taxon>
    </lineage>
</organism>